<dbReference type="AlphaFoldDB" id="A0ABD3SCP3"/>
<keyword evidence="2" id="KW-1185">Reference proteome</keyword>
<reference evidence="1 2" key="1">
    <citation type="submission" date="2024-10" db="EMBL/GenBank/DDBJ databases">
        <title>Updated reference genomes for cyclostephanoid diatoms.</title>
        <authorList>
            <person name="Roberts W.R."/>
            <person name="Alverson A.J."/>
        </authorList>
    </citation>
    <scope>NUCLEOTIDE SEQUENCE [LARGE SCALE GENOMIC DNA]</scope>
    <source>
        <strain evidence="1 2">AJA228-03</strain>
    </source>
</reference>
<sequence length="61" mass="6599">MGLSASKQAKDKVCIDCDRKTQKELPPDASSSASKGMPCEEIYNRVGELGVEDGQFLAMMC</sequence>
<comment type="caution">
    <text evidence="1">The sequence shown here is derived from an EMBL/GenBank/DDBJ whole genome shotgun (WGS) entry which is preliminary data.</text>
</comment>
<gene>
    <name evidence="1" type="ORF">ACHAXA_000165</name>
</gene>
<evidence type="ECO:0000313" key="2">
    <source>
        <dbReference type="Proteomes" id="UP001530377"/>
    </source>
</evidence>
<dbReference type="EMBL" id="JALLPB020000075">
    <property type="protein sequence ID" value="KAL3822097.1"/>
    <property type="molecule type" value="Genomic_DNA"/>
</dbReference>
<name>A0ABD3SCP3_9STRA</name>
<evidence type="ECO:0000313" key="1">
    <source>
        <dbReference type="EMBL" id="KAL3822097.1"/>
    </source>
</evidence>
<dbReference type="Proteomes" id="UP001530377">
    <property type="component" value="Unassembled WGS sequence"/>
</dbReference>
<protein>
    <submittedName>
        <fullName evidence="1">Uncharacterized protein</fullName>
    </submittedName>
</protein>
<accession>A0ABD3SCP3</accession>
<organism evidence="1 2">
    <name type="scientific">Cyclostephanos tholiformis</name>
    <dbReference type="NCBI Taxonomy" id="382380"/>
    <lineage>
        <taxon>Eukaryota</taxon>
        <taxon>Sar</taxon>
        <taxon>Stramenopiles</taxon>
        <taxon>Ochrophyta</taxon>
        <taxon>Bacillariophyta</taxon>
        <taxon>Coscinodiscophyceae</taxon>
        <taxon>Thalassiosirophycidae</taxon>
        <taxon>Stephanodiscales</taxon>
        <taxon>Stephanodiscaceae</taxon>
        <taxon>Cyclostephanos</taxon>
    </lineage>
</organism>
<proteinExistence type="predicted"/>